<dbReference type="SMART" id="SM00824">
    <property type="entry name" value="PKS_TE"/>
    <property type="match status" value="1"/>
</dbReference>
<keyword evidence="2" id="KW-0378">Hydrolase</keyword>
<dbReference type="InterPro" id="IPR020802">
    <property type="entry name" value="TesA-like"/>
</dbReference>
<evidence type="ECO:0000313" key="5">
    <source>
        <dbReference type="Proteomes" id="UP001596157"/>
    </source>
</evidence>
<sequence length="255" mass="27276">MTPWLPFGTGDAAPVRLLCLPHAGAGASAYRTWGQGLPEEIAACPVQLPGRESRMGETPYDRVEDIADDLAGALFADATGLRTPYALFGHSMGAIVAFALAQRLRERGLPEPVHLFVSGRQAPHLRTSLPDLRHLGITELAAELATLGGTPRQVLDNPDLLGMIAPLLRADFAVNETYRHTGEAALDIPVTAFAAAADPRASVHQVDGWREATAGAFHLHRLPGDHFAVLRQAAFVHRTVAAALHPWTAPVSPRP</sequence>
<dbReference type="PANTHER" id="PTHR11487:SF0">
    <property type="entry name" value="S-ACYL FATTY ACID SYNTHASE THIOESTERASE, MEDIUM CHAIN"/>
    <property type="match status" value="1"/>
</dbReference>
<dbReference type="InterPro" id="IPR029058">
    <property type="entry name" value="AB_hydrolase_fold"/>
</dbReference>
<dbReference type="PANTHER" id="PTHR11487">
    <property type="entry name" value="THIOESTERASE"/>
    <property type="match status" value="1"/>
</dbReference>
<comment type="caution">
    <text evidence="4">The sequence shown here is derived from an EMBL/GenBank/DDBJ whole genome shotgun (WGS) entry which is preliminary data.</text>
</comment>
<evidence type="ECO:0000313" key="4">
    <source>
        <dbReference type="EMBL" id="MFC5286560.1"/>
    </source>
</evidence>
<accession>A0ABW0EKY7</accession>
<evidence type="ECO:0000259" key="3">
    <source>
        <dbReference type="SMART" id="SM00824"/>
    </source>
</evidence>
<dbReference type="Proteomes" id="UP001596157">
    <property type="component" value="Unassembled WGS sequence"/>
</dbReference>
<gene>
    <name evidence="4" type="ORF">ACFPM7_05810</name>
</gene>
<organism evidence="4 5">
    <name type="scientific">Actinokineospora guangxiensis</name>
    <dbReference type="NCBI Taxonomy" id="1490288"/>
    <lineage>
        <taxon>Bacteria</taxon>
        <taxon>Bacillati</taxon>
        <taxon>Actinomycetota</taxon>
        <taxon>Actinomycetes</taxon>
        <taxon>Pseudonocardiales</taxon>
        <taxon>Pseudonocardiaceae</taxon>
        <taxon>Actinokineospora</taxon>
    </lineage>
</organism>
<name>A0ABW0EKY7_9PSEU</name>
<protein>
    <submittedName>
        <fullName evidence="4">Thioesterase II family protein</fullName>
    </submittedName>
</protein>
<evidence type="ECO:0000256" key="2">
    <source>
        <dbReference type="ARBA" id="ARBA00022801"/>
    </source>
</evidence>
<dbReference type="EMBL" id="JBHSKF010000002">
    <property type="protein sequence ID" value="MFC5286560.1"/>
    <property type="molecule type" value="Genomic_DNA"/>
</dbReference>
<dbReference type="RefSeq" id="WP_378244605.1">
    <property type="nucleotide sequence ID" value="NZ_JBHSKF010000002.1"/>
</dbReference>
<dbReference type="Pfam" id="PF00975">
    <property type="entry name" value="Thioesterase"/>
    <property type="match status" value="1"/>
</dbReference>
<dbReference type="InterPro" id="IPR001031">
    <property type="entry name" value="Thioesterase"/>
</dbReference>
<reference evidence="5" key="1">
    <citation type="journal article" date="2019" name="Int. J. Syst. Evol. Microbiol.">
        <title>The Global Catalogue of Microorganisms (GCM) 10K type strain sequencing project: providing services to taxonomists for standard genome sequencing and annotation.</title>
        <authorList>
            <consortium name="The Broad Institute Genomics Platform"/>
            <consortium name="The Broad Institute Genome Sequencing Center for Infectious Disease"/>
            <person name="Wu L."/>
            <person name="Ma J."/>
        </authorList>
    </citation>
    <scope>NUCLEOTIDE SEQUENCE [LARGE SCALE GENOMIC DNA]</scope>
    <source>
        <strain evidence="5">CCUG 59778</strain>
    </source>
</reference>
<dbReference type="Gene3D" id="3.40.50.1820">
    <property type="entry name" value="alpha/beta hydrolase"/>
    <property type="match status" value="1"/>
</dbReference>
<keyword evidence="5" id="KW-1185">Reference proteome</keyword>
<dbReference type="InterPro" id="IPR012223">
    <property type="entry name" value="TEII"/>
</dbReference>
<feature type="domain" description="Thioesterase TesA-like" evidence="3">
    <location>
        <begin position="18"/>
        <end position="248"/>
    </location>
</feature>
<comment type="similarity">
    <text evidence="1">Belongs to the thioesterase family.</text>
</comment>
<proteinExistence type="inferred from homology"/>
<dbReference type="SUPFAM" id="SSF53474">
    <property type="entry name" value="alpha/beta-Hydrolases"/>
    <property type="match status" value="1"/>
</dbReference>
<evidence type="ECO:0000256" key="1">
    <source>
        <dbReference type="ARBA" id="ARBA00007169"/>
    </source>
</evidence>